<dbReference type="Gene3D" id="1.10.3520.10">
    <property type="entry name" value="Glycolipid transfer protein"/>
    <property type="match status" value="1"/>
</dbReference>
<gene>
    <name evidence="9" type="primary">Gltp</name>
    <name evidence="9" type="ORF">GTO96_0005516</name>
</gene>
<organism evidence="9 10">
    <name type="scientific">Polypterus senegalus</name>
    <name type="common">Senegal bichir</name>
    <dbReference type="NCBI Taxonomy" id="55291"/>
    <lineage>
        <taxon>Eukaryota</taxon>
        <taxon>Metazoa</taxon>
        <taxon>Chordata</taxon>
        <taxon>Craniata</taxon>
        <taxon>Vertebrata</taxon>
        <taxon>Euteleostomi</taxon>
        <taxon>Actinopterygii</taxon>
        <taxon>Polypteriformes</taxon>
        <taxon>Polypteridae</taxon>
        <taxon>Polypterus</taxon>
    </lineage>
</organism>
<dbReference type="InterPro" id="IPR036497">
    <property type="entry name" value="GLTP_sf"/>
</dbReference>
<comment type="similarity">
    <text evidence="2">Belongs to the GLTP family.</text>
</comment>
<keyword evidence="3" id="KW-0813">Transport</keyword>
<dbReference type="PANTHER" id="PTHR10219">
    <property type="entry name" value="GLYCOLIPID TRANSFER PROTEIN-RELATED"/>
    <property type="match status" value="1"/>
</dbReference>
<evidence type="ECO:0000313" key="10">
    <source>
        <dbReference type="Proteomes" id="UP000886611"/>
    </source>
</evidence>
<dbReference type="SUPFAM" id="SSF110004">
    <property type="entry name" value="Glycolipid transfer protein, GLTP"/>
    <property type="match status" value="1"/>
</dbReference>
<keyword evidence="4" id="KW-0963">Cytoplasm</keyword>
<feature type="non-terminal residue" evidence="9">
    <location>
        <position position="1"/>
    </location>
</feature>
<evidence type="ECO:0000256" key="5">
    <source>
        <dbReference type="ARBA" id="ARBA00022737"/>
    </source>
</evidence>
<keyword evidence="6" id="KW-0445">Lipid transport</keyword>
<evidence type="ECO:0000256" key="7">
    <source>
        <dbReference type="ARBA" id="ARBA00037246"/>
    </source>
</evidence>
<dbReference type="GO" id="GO:1902388">
    <property type="term" value="F:ceramide 1-phosphate transfer activity"/>
    <property type="evidence" value="ECO:0007669"/>
    <property type="project" value="TreeGrafter"/>
</dbReference>
<dbReference type="FunFam" id="1.10.3520.10:FF:000003">
    <property type="entry name" value="glycolipid transfer protein"/>
    <property type="match status" value="1"/>
</dbReference>
<feature type="domain" description="Glycolipid transfer protein" evidence="8">
    <location>
        <begin position="18"/>
        <end position="177"/>
    </location>
</feature>
<feature type="non-terminal residue" evidence="9">
    <location>
        <position position="220"/>
    </location>
</feature>
<evidence type="ECO:0000259" key="8">
    <source>
        <dbReference type="Pfam" id="PF08718"/>
    </source>
</evidence>
<dbReference type="InterPro" id="IPR014830">
    <property type="entry name" value="Glycolipid_transfer_prot_dom"/>
</dbReference>
<dbReference type="Pfam" id="PF08718">
    <property type="entry name" value="GLTP"/>
    <property type="match status" value="1"/>
</dbReference>
<dbReference type="GO" id="GO:0005829">
    <property type="term" value="C:cytosol"/>
    <property type="evidence" value="ECO:0007669"/>
    <property type="project" value="TreeGrafter"/>
</dbReference>
<evidence type="ECO:0000313" key="9">
    <source>
        <dbReference type="EMBL" id="KAG2471375.1"/>
    </source>
</evidence>
<comment type="caution">
    <text evidence="9">The sequence shown here is derived from an EMBL/GenBank/DDBJ whole genome shotgun (WGS) entry which is preliminary data.</text>
</comment>
<dbReference type="GO" id="GO:0016020">
    <property type="term" value="C:membrane"/>
    <property type="evidence" value="ECO:0007669"/>
    <property type="project" value="TreeGrafter"/>
</dbReference>
<evidence type="ECO:0000256" key="3">
    <source>
        <dbReference type="ARBA" id="ARBA00022448"/>
    </source>
</evidence>
<evidence type="ECO:0000256" key="4">
    <source>
        <dbReference type="ARBA" id="ARBA00022490"/>
    </source>
</evidence>
<dbReference type="GO" id="GO:1902387">
    <property type="term" value="F:ceramide 1-phosphate binding"/>
    <property type="evidence" value="ECO:0007669"/>
    <property type="project" value="TreeGrafter"/>
</dbReference>
<reference evidence="9 10" key="1">
    <citation type="journal article" date="2021" name="Cell">
        <title>Tracing the genetic footprints of vertebrate landing in non-teleost ray-finned fishes.</title>
        <authorList>
            <person name="Bi X."/>
            <person name="Wang K."/>
            <person name="Yang L."/>
            <person name="Pan H."/>
            <person name="Jiang H."/>
            <person name="Wei Q."/>
            <person name="Fang M."/>
            <person name="Yu H."/>
            <person name="Zhu C."/>
            <person name="Cai Y."/>
            <person name="He Y."/>
            <person name="Gan X."/>
            <person name="Zeng H."/>
            <person name="Yu D."/>
            <person name="Zhu Y."/>
            <person name="Jiang H."/>
            <person name="Qiu Q."/>
            <person name="Yang H."/>
            <person name="Zhang Y.E."/>
            <person name="Wang W."/>
            <person name="Zhu M."/>
            <person name="He S."/>
            <person name="Zhang G."/>
        </authorList>
    </citation>
    <scope>NUCLEOTIDE SEQUENCE [LARGE SCALE GENOMIC DNA]</scope>
    <source>
        <strain evidence="9">Bchr_013</strain>
    </source>
</reference>
<protein>
    <submittedName>
        <fullName evidence="9">GLTP protein</fullName>
    </submittedName>
</protein>
<comment type="function">
    <text evidence="7">Accelerates the intermembrane transfer of various glycolipids. Catalyzes the transfer of various glycosphingolipids between membranes but does not catalyze the transfer of phospholipids. May be involved in the intracellular translocation of glucosylceramides.</text>
</comment>
<evidence type="ECO:0000256" key="6">
    <source>
        <dbReference type="ARBA" id="ARBA00023055"/>
    </source>
</evidence>
<keyword evidence="5" id="KW-0677">Repeat</keyword>
<dbReference type="EMBL" id="JAATIS010000094">
    <property type="protein sequence ID" value="KAG2471375.1"/>
    <property type="molecule type" value="Genomic_DNA"/>
</dbReference>
<evidence type="ECO:0000256" key="2">
    <source>
        <dbReference type="ARBA" id="ARBA00007148"/>
    </source>
</evidence>
<proteinExistence type="inferred from homology"/>
<comment type="subcellular location">
    <subcellularLocation>
        <location evidence="1">Cytoplasm</location>
    </subcellularLocation>
</comment>
<dbReference type="AlphaFoldDB" id="A0A8X7XL99"/>
<dbReference type="Proteomes" id="UP000886611">
    <property type="component" value="Unassembled WGS sequence"/>
</dbReference>
<evidence type="ECO:0000256" key="1">
    <source>
        <dbReference type="ARBA" id="ARBA00004496"/>
    </source>
</evidence>
<name>A0A8X7XL99_POLSE</name>
<sequence length="220" mass="25355">MALLMEHQFKQLPADKQVDTRSFLEAVSYLPSFFDCLGSKVFSPIKADISGNITKIKAVYDTNPTRFKTLQQILEAEKEMYGSEWPKVGATLALMWLKRGLKFIQVLLQSIADGERDDANPNLIRVNATKAYEIALKKYHSWLIQKIFHFLSHFLLISLQTALYAAPYKSDFLKALSKGRDVKEEECMEKIRQFLLNYTATIDAIYEMYTKMNAELDYKA</sequence>
<keyword evidence="10" id="KW-1185">Reference proteome</keyword>
<dbReference type="PANTHER" id="PTHR10219:SF97">
    <property type="entry name" value="GLYCOLIPID TRANSFER PROTEIN"/>
    <property type="match status" value="1"/>
</dbReference>
<accession>A0A8X7XL99</accession>